<dbReference type="Gramene" id="ONI31063">
    <property type="protein sequence ID" value="ONI31063"/>
    <property type="gene ID" value="PRUPE_1G289900"/>
</dbReference>
<sequence length="49" mass="5319">MSESISKERAEAAKNDVELPLFNLKRVLAVTNNFNVANKLGEGGFSPVL</sequence>
<protein>
    <submittedName>
        <fullName evidence="1">Uncharacterized protein</fullName>
    </submittedName>
</protein>
<proteinExistence type="predicted"/>
<organism evidence="1 2">
    <name type="scientific">Prunus persica</name>
    <name type="common">Peach</name>
    <name type="synonym">Amygdalus persica</name>
    <dbReference type="NCBI Taxonomy" id="3760"/>
    <lineage>
        <taxon>Eukaryota</taxon>
        <taxon>Viridiplantae</taxon>
        <taxon>Streptophyta</taxon>
        <taxon>Embryophyta</taxon>
        <taxon>Tracheophyta</taxon>
        <taxon>Spermatophyta</taxon>
        <taxon>Magnoliopsida</taxon>
        <taxon>eudicotyledons</taxon>
        <taxon>Gunneridae</taxon>
        <taxon>Pentapetalae</taxon>
        <taxon>rosids</taxon>
        <taxon>fabids</taxon>
        <taxon>Rosales</taxon>
        <taxon>Rosaceae</taxon>
        <taxon>Amygdaloideae</taxon>
        <taxon>Amygdaleae</taxon>
        <taxon>Prunus</taxon>
    </lineage>
</organism>
<dbReference type="AlphaFoldDB" id="A0A251R4V4"/>
<keyword evidence="2" id="KW-1185">Reference proteome</keyword>
<dbReference type="Proteomes" id="UP000006882">
    <property type="component" value="Chromosome G1"/>
</dbReference>
<gene>
    <name evidence="1" type="ORF">PRUPE_1G289900</name>
</gene>
<dbReference type="EMBL" id="CM007651">
    <property type="protein sequence ID" value="ONI31063.1"/>
    <property type="molecule type" value="Genomic_DNA"/>
</dbReference>
<evidence type="ECO:0000313" key="2">
    <source>
        <dbReference type="Proteomes" id="UP000006882"/>
    </source>
</evidence>
<reference evidence="1 2" key="1">
    <citation type="journal article" date="2013" name="Nat. Genet.">
        <title>The high-quality draft genome of peach (Prunus persica) identifies unique patterns of genetic diversity, domestication and genome evolution.</title>
        <authorList>
            <consortium name="International Peach Genome Initiative"/>
            <person name="Verde I."/>
            <person name="Abbott A.G."/>
            <person name="Scalabrin S."/>
            <person name="Jung S."/>
            <person name="Shu S."/>
            <person name="Marroni F."/>
            <person name="Zhebentyayeva T."/>
            <person name="Dettori M.T."/>
            <person name="Grimwood J."/>
            <person name="Cattonaro F."/>
            <person name="Zuccolo A."/>
            <person name="Rossini L."/>
            <person name="Jenkins J."/>
            <person name="Vendramin E."/>
            <person name="Meisel L.A."/>
            <person name="Decroocq V."/>
            <person name="Sosinski B."/>
            <person name="Prochnik S."/>
            <person name="Mitros T."/>
            <person name="Policriti A."/>
            <person name="Cipriani G."/>
            <person name="Dondini L."/>
            <person name="Ficklin S."/>
            <person name="Goodstein D.M."/>
            <person name="Xuan P."/>
            <person name="Del Fabbro C."/>
            <person name="Aramini V."/>
            <person name="Copetti D."/>
            <person name="Gonzalez S."/>
            <person name="Horner D.S."/>
            <person name="Falchi R."/>
            <person name="Lucas S."/>
            <person name="Mica E."/>
            <person name="Maldonado J."/>
            <person name="Lazzari B."/>
            <person name="Bielenberg D."/>
            <person name="Pirona R."/>
            <person name="Miculan M."/>
            <person name="Barakat A."/>
            <person name="Testolin R."/>
            <person name="Stella A."/>
            <person name="Tartarini S."/>
            <person name="Tonutti P."/>
            <person name="Arus P."/>
            <person name="Orellana A."/>
            <person name="Wells C."/>
            <person name="Main D."/>
            <person name="Vizzotto G."/>
            <person name="Silva H."/>
            <person name="Salamini F."/>
            <person name="Schmutz J."/>
            <person name="Morgante M."/>
            <person name="Rokhsar D.S."/>
        </authorList>
    </citation>
    <scope>NUCLEOTIDE SEQUENCE [LARGE SCALE GENOMIC DNA]</scope>
    <source>
        <strain evidence="2">cv. Nemared</strain>
    </source>
</reference>
<evidence type="ECO:0000313" key="1">
    <source>
        <dbReference type="EMBL" id="ONI31063.1"/>
    </source>
</evidence>
<accession>A0A251R4V4</accession>
<name>A0A251R4V4_PRUPE</name>